<dbReference type="Pfam" id="PF14661">
    <property type="entry name" value="HAUS6_N"/>
    <property type="match status" value="1"/>
</dbReference>
<evidence type="ECO:0000313" key="5">
    <source>
        <dbReference type="Proteomes" id="UP001318040"/>
    </source>
</evidence>
<feature type="chain" id="PRO_5042468023" evidence="3">
    <location>
        <begin position="30"/>
        <end position="1114"/>
    </location>
</feature>
<evidence type="ECO:0000259" key="4">
    <source>
        <dbReference type="Pfam" id="PF14661"/>
    </source>
</evidence>
<keyword evidence="1" id="KW-0175">Coiled coil</keyword>
<feature type="region of interest" description="Disordered" evidence="2">
    <location>
        <begin position="475"/>
        <end position="535"/>
    </location>
</feature>
<dbReference type="CTD" id="54801"/>
<feature type="region of interest" description="Disordered" evidence="2">
    <location>
        <begin position="912"/>
        <end position="934"/>
    </location>
</feature>
<feature type="signal peptide" evidence="3">
    <location>
        <begin position="1"/>
        <end position="29"/>
    </location>
</feature>
<protein>
    <submittedName>
        <fullName evidence="6">HAUS augmin-like complex subunit 6 isoform X1</fullName>
    </submittedName>
</protein>
<organism evidence="5 6">
    <name type="scientific">Petromyzon marinus</name>
    <name type="common">Sea lamprey</name>
    <dbReference type="NCBI Taxonomy" id="7757"/>
    <lineage>
        <taxon>Eukaryota</taxon>
        <taxon>Metazoa</taxon>
        <taxon>Chordata</taxon>
        <taxon>Craniata</taxon>
        <taxon>Vertebrata</taxon>
        <taxon>Cyclostomata</taxon>
        <taxon>Hyperoartia</taxon>
        <taxon>Petromyzontiformes</taxon>
        <taxon>Petromyzontidae</taxon>
        <taxon>Petromyzon</taxon>
    </lineage>
</organism>
<dbReference type="PANTHER" id="PTHR16151">
    <property type="entry name" value="HAUS AUGMIN-LIKE COMPLEX SUBUNIT 6"/>
    <property type="match status" value="1"/>
</dbReference>
<feature type="region of interest" description="Disordered" evidence="2">
    <location>
        <begin position="696"/>
        <end position="722"/>
    </location>
</feature>
<reference evidence="6" key="1">
    <citation type="submission" date="2025-08" db="UniProtKB">
        <authorList>
            <consortium name="RefSeq"/>
        </authorList>
    </citation>
    <scope>IDENTIFICATION</scope>
    <source>
        <tissue evidence="6">Sperm</tissue>
    </source>
</reference>
<dbReference type="Proteomes" id="UP001318040">
    <property type="component" value="Chromosome 40"/>
</dbReference>
<feature type="coiled-coil region" evidence="1">
    <location>
        <begin position="195"/>
        <end position="222"/>
    </location>
</feature>
<evidence type="ECO:0000256" key="2">
    <source>
        <dbReference type="SAM" id="MobiDB-lite"/>
    </source>
</evidence>
<evidence type="ECO:0000256" key="3">
    <source>
        <dbReference type="SAM" id="SignalP"/>
    </source>
</evidence>
<feature type="region of interest" description="Disordered" evidence="2">
    <location>
        <begin position="622"/>
        <end position="644"/>
    </location>
</feature>
<name>A0AAJ7X7S5_PETMA</name>
<dbReference type="InterPro" id="IPR028163">
    <property type="entry name" value="HAUS_6_N"/>
</dbReference>
<keyword evidence="5" id="KW-1185">Reference proteome</keyword>
<dbReference type="InterPro" id="IPR026797">
    <property type="entry name" value="HAUS_6"/>
</dbReference>
<proteinExistence type="predicted"/>
<accession>A0AAJ7X7S5</accession>
<dbReference type="AlphaFoldDB" id="A0AAJ7X7S5"/>
<feature type="compositionally biased region" description="Basic and acidic residues" evidence="2">
    <location>
        <begin position="520"/>
        <end position="531"/>
    </location>
</feature>
<dbReference type="KEGG" id="pmrn:116950628"/>
<sequence length="1114" mass="124821">MAECDLGGKGARIWSMLLLLGWEAPPGLRVSMGPDMFVKPNKCAFENITYFLFCKLNPVLAKERFRLCMPIVDKKMEQMFRKTCSFWLRDVSEEKQSCGFPQIQHSLFISPGGNLFINVMYHFCIYVLEKQILKFKNVDEYRSRMIPPASLKPRLNGMEDVVAERLIADTALLRKKTLQRVHRMQVDIEESWNNNRSLDKECKELTVQIQKQEKKMAGAVKDCGYVLANEEGCANFTDAAVEECLARKTEENKMMLKEVRAMWATLEGTLKALEPSVEAVDAVLSGEADRYQLDGAAVDVKIPRMLLALCEKEIKRQRVHNVFVAGRLDMLSVLQLHRLALRHYMDELRIMGLPDLTIAARDLYSQAASLATCLAEMQTLRITIAGGVLPDLNKAVAELDTRWQEKKNKGFNPLIIQPAFTLLPAFPPLSLELLEEDSDENVPSLFPYPRMGEREKQIHLSAKAGSLQAEVDLPMSSGLKTPRSHYPSHLNQTESSEGDGSRASQQGLRHKPNATMTAPAEKRTRKGETRLRRPAWKSQAKDFNLEAKTAMERAHDKLAEQIAEAVTLGMVGDGACFALEGAEDPATAMLSNPFIIKSELQRTPVQMVSDVRATWREDTDGQLLDETPDSFTDADGNKLAPISDKKSDNSLFELGQEGDQHTAFPVSRVWGPQPLNAYRANTTESKRISASDRDAVVNGNGSLLPRGDLSMQPKKEQPLNIPLNKMDDGIGSLRDYQNVLECVNFLQEKSSLDWEHNRPANAVGNQASTKHAEYFGEHAAQEHHMIKPSHSEKKDCNDSNEMYFMSPFTTTADRLKRLFQKPVDKSVDYSPIRSPLLMSQTPFPALFSEYAGNNASFSPQLMKFTDTITLAKLPLESQESMLKSNLLDLSLDLVKPELVKPEMDRQVLPEVSNQPEADGCTKTSTASFNSSDNWPNRWPHLGKEKYEIDDAAQFGILNETMPVLGDSHSSPGSLCAEDSMEDNSAMVAAAEHPWCPDNGGHDRWQDDTRLLLKDFTSKQVPAISGKKAIADEMEAVNEPRESELDEKSSKKAFCLDDDFLNSFALDNEEMVHGGRLSLELAITPNLLDQLDLDFPLPQIYLDRFAGRKVMPEGD</sequence>
<evidence type="ECO:0000313" key="6">
    <source>
        <dbReference type="RefSeq" id="XP_032824436.1"/>
    </source>
</evidence>
<dbReference type="GO" id="GO:0051225">
    <property type="term" value="P:spindle assembly"/>
    <property type="evidence" value="ECO:0007669"/>
    <property type="project" value="InterPro"/>
</dbReference>
<dbReference type="PANTHER" id="PTHR16151:SF2">
    <property type="entry name" value="HAUS AUGMIN-LIKE COMPLEX SUBUNIT 6"/>
    <property type="match status" value="1"/>
</dbReference>
<gene>
    <name evidence="6" type="primary">HAUS6</name>
</gene>
<dbReference type="GO" id="GO:1990498">
    <property type="term" value="C:mitotic spindle microtubule"/>
    <property type="evidence" value="ECO:0007669"/>
    <property type="project" value="TreeGrafter"/>
</dbReference>
<dbReference type="GO" id="GO:0008017">
    <property type="term" value="F:microtubule binding"/>
    <property type="evidence" value="ECO:0007669"/>
    <property type="project" value="TreeGrafter"/>
</dbReference>
<feature type="domain" description="HAUS augmin-like complex subunit 6 N-terminal" evidence="4">
    <location>
        <begin position="14"/>
        <end position="264"/>
    </location>
</feature>
<keyword evidence="3" id="KW-0732">Signal</keyword>
<dbReference type="RefSeq" id="XP_032824436.1">
    <property type="nucleotide sequence ID" value="XM_032968545.1"/>
</dbReference>
<dbReference type="GeneID" id="116950628"/>
<dbReference type="GO" id="GO:0070652">
    <property type="term" value="C:HAUS complex"/>
    <property type="evidence" value="ECO:0007669"/>
    <property type="project" value="InterPro"/>
</dbReference>
<evidence type="ECO:0000256" key="1">
    <source>
        <dbReference type="SAM" id="Coils"/>
    </source>
</evidence>